<dbReference type="Pfam" id="PF18862">
    <property type="entry name" value="ApeA_NTD1"/>
    <property type="match status" value="1"/>
</dbReference>
<reference evidence="3" key="1">
    <citation type="submission" date="2023-08" db="EMBL/GenBank/DDBJ databases">
        <title>The draft genome of Tsukamurella strandjordii strain 050030.</title>
        <authorList>
            <person name="Zhao F."/>
            <person name="Feng Y."/>
            <person name="Zong Z."/>
        </authorList>
    </citation>
    <scope>NUCLEOTIDE SEQUENCE</scope>
    <source>
        <strain evidence="3">050030</strain>
    </source>
</reference>
<evidence type="ECO:0000259" key="2">
    <source>
        <dbReference type="Pfam" id="PF18862"/>
    </source>
</evidence>
<dbReference type="InterPro" id="IPR041229">
    <property type="entry name" value="HEPN_Apea"/>
</dbReference>
<protein>
    <recommendedName>
        <fullName evidence="5">ApeA N-terminal domain-containing protein</fullName>
    </recommendedName>
</protein>
<evidence type="ECO:0000313" key="3">
    <source>
        <dbReference type="EMBL" id="MDP0399753.1"/>
    </source>
</evidence>
<sequence>MEPIRYMGNWWSVTKPDKKVGGVMTIDSRGSSRLELAGEIFDHAGPVKTVHGAADGKQISIFAPNLGNGGNYTMGKEFTRTQVIESNCVAVGLHLETVEDPVFVELVAEISNLTEWAPSLSGIDVCHVFKREEWKKQYTNARVELADGIDAAVESTGEIVTLSPGVTIRGDGCNTPWTRGFHADEYVRFKVSVDEPRKMLEFWPTLSAMQDLLTIAAQTRCDIGEVTLYAVDPNDDDGRHKVALYMNNGRVDRSNLRRSSDLLFRLHDVGFGDVFNKWVDLRNTVGLPLNVLLALDFESSSFIENQIFNVASSAEGFHGALKPETTAMDADELAAVREKCKEAVNDKEVWKWLGSRLNNYPGLKDRYLELATIPDEEAVRNLVGDIEVWARWLKNARNAIGHLNTGELEKKVPEAAHGRLVYVSKAMLHLVVMQQLGIPAERQREVVSDNWGYSARKFKRFVTDEEEKGARQGG</sequence>
<evidence type="ECO:0008006" key="5">
    <source>
        <dbReference type="Google" id="ProtNLM"/>
    </source>
</evidence>
<organism evidence="3 4">
    <name type="scientific">Tsukamurella strandjordii</name>
    <dbReference type="NCBI Taxonomy" id="147577"/>
    <lineage>
        <taxon>Bacteria</taxon>
        <taxon>Bacillati</taxon>
        <taxon>Actinomycetota</taxon>
        <taxon>Actinomycetes</taxon>
        <taxon>Mycobacteriales</taxon>
        <taxon>Tsukamurellaceae</taxon>
        <taxon>Tsukamurella</taxon>
    </lineage>
</organism>
<keyword evidence="4" id="KW-1185">Reference proteome</keyword>
<dbReference type="RefSeq" id="WP_305112297.1">
    <property type="nucleotide sequence ID" value="NZ_JAUTIX010000007.1"/>
</dbReference>
<proteinExistence type="predicted"/>
<evidence type="ECO:0000259" key="1">
    <source>
        <dbReference type="Pfam" id="PF18739"/>
    </source>
</evidence>
<dbReference type="Pfam" id="PF18739">
    <property type="entry name" value="HEPN_Apea"/>
    <property type="match status" value="1"/>
</dbReference>
<gene>
    <name evidence="3" type="ORF">Q7X28_17670</name>
</gene>
<name>A0AA90ND88_9ACTN</name>
<dbReference type="EMBL" id="JAUTIX010000007">
    <property type="protein sequence ID" value="MDP0399753.1"/>
    <property type="molecule type" value="Genomic_DNA"/>
</dbReference>
<dbReference type="InterPro" id="IPR041223">
    <property type="entry name" value="ApeA_NTD"/>
</dbReference>
<dbReference type="Proteomes" id="UP001178281">
    <property type="component" value="Unassembled WGS sequence"/>
</dbReference>
<comment type="caution">
    <text evidence="3">The sequence shown here is derived from an EMBL/GenBank/DDBJ whole genome shotgun (WGS) entry which is preliminary data.</text>
</comment>
<dbReference type="AlphaFoldDB" id="A0AA90ND88"/>
<accession>A0AA90ND88</accession>
<evidence type="ECO:0000313" key="4">
    <source>
        <dbReference type="Proteomes" id="UP001178281"/>
    </source>
</evidence>
<feature type="domain" description="ApeA N-terminal" evidence="2">
    <location>
        <begin position="6"/>
        <end position="278"/>
    </location>
</feature>
<feature type="domain" description="Apea-like HEPN" evidence="1">
    <location>
        <begin position="309"/>
        <end position="441"/>
    </location>
</feature>